<dbReference type="InterPro" id="IPR022755">
    <property type="entry name" value="Znf_C2H2_jaz"/>
</dbReference>
<dbReference type="GO" id="GO:0008270">
    <property type="term" value="F:zinc ion binding"/>
    <property type="evidence" value="ECO:0007669"/>
    <property type="project" value="UniProtKB-KW"/>
</dbReference>
<feature type="region of interest" description="Disordered" evidence="7">
    <location>
        <begin position="91"/>
        <end position="137"/>
    </location>
</feature>
<dbReference type="EMBL" id="JALJOV010000675">
    <property type="protein sequence ID" value="KAK9861964.1"/>
    <property type="molecule type" value="Genomic_DNA"/>
</dbReference>
<comment type="caution">
    <text evidence="9">The sequence shown here is derived from an EMBL/GenBank/DDBJ whole genome shotgun (WGS) entry which is preliminary data.</text>
</comment>
<feature type="compositionally biased region" description="Polar residues" evidence="7">
    <location>
        <begin position="119"/>
        <end position="130"/>
    </location>
</feature>
<keyword evidence="5" id="KW-0539">Nucleus</keyword>
<feature type="compositionally biased region" description="Low complexity" evidence="7">
    <location>
        <begin position="310"/>
        <end position="324"/>
    </location>
</feature>
<dbReference type="GO" id="GO:0003677">
    <property type="term" value="F:DNA binding"/>
    <property type="evidence" value="ECO:0007669"/>
    <property type="project" value="InterPro"/>
</dbReference>
<evidence type="ECO:0000256" key="7">
    <source>
        <dbReference type="SAM" id="MobiDB-lite"/>
    </source>
</evidence>
<feature type="compositionally biased region" description="Polar residues" evidence="7">
    <location>
        <begin position="363"/>
        <end position="378"/>
    </location>
</feature>
<proteinExistence type="predicted"/>
<evidence type="ECO:0000256" key="3">
    <source>
        <dbReference type="ARBA" id="ARBA00022771"/>
    </source>
</evidence>
<evidence type="ECO:0000256" key="1">
    <source>
        <dbReference type="ARBA" id="ARBA00004123"/>
    </source>
</evidence>
<protein>
    <recommendedName>
        <fullName evidence="8">BED-type domain-containing protein</fullName>
    </recommendedName>
</protein>
<evidence type="ECO:0000313" key="9">
    <source>
        <dbReference type="EMBL" id="KAK9861964.1"/>
    </source>
</evidence>
<dbReference type="CDD" id="cd20908">
    <property type="entry name" value="SUF4-like"/>
    <property type="match status" value="1"/>
</dbReference>
<dbReference type="PROSITE" id="PS00028">
    <property type="entry name" value="ZINC_FINGER_C2H2_1"/>
    <property type="match status" value="2"/>
</dbReference>
<dbReference type="Pfam" id="PF12171">
    <property type="entry name" value="zf-C2H2_jaz"/>
    <property type="match status" value="1"/>
</dbReference>
<accession>A0AAW1SXA6</accession>
<keyword evidence="3 6" id="KW-0863">Zinc-finger</keyword>
<dbReference type="PROSITE" id="PS50808">
    <property type="entry name" value="ZF_BED"/>
    <property type="match status" value="1"/>
</dbReference>
<reference evidence="9 10" key="1">
    <citation type="journal article" date="2024" name="Nat. Commun.">
        <title>Phylogenomics reveals the evolutionary origins of lichenization in chlorophyte algae.</title>
        <authorList>
            <person name="Puginier C."/>
            <person name="Libourel C."/>
            <person name="Otte J."/>
            <person name="Skaloud P."/>
            <person name="Haon M."/>
            <person name="Grisel S."/>
            <person name="Petersen M."/>
            <person name="Berrin J.G."/>
            <person name="Delaux P.M."/>
            <person name="Dal Grande F."/>
            <person name="Keller J."/>
        </authorList>
    </citation>
    <scope>NUCLEOTIDE SEQUENCE [LARGE SCALE GENOMIC DNA]</scope>
    <source>
        <strain evidence="9 10">SAG 2523</strain>
    </source>
</reference>
<dbReference type="Proteomes" id="UP001485043">
    <property type="component" value="Unassembled WGS sequence"/>
</dbReference>
<gene>
    <name evidence="9" type="ORF">WJX84_011729</name>
</gene>
<evidence type="ECO:0000256" key="5">
    <source>
        <dbReference type="ARBA" id="ARBA00023242"/>
    </source>
</evidence>
<comment type="subcellular location">
    <subcellularLocation>
        <location evidence="1">Nucleus</location>
    </subcellularLocation>
</comment>
<evidence type="ECO:0000256" key="4">
    <source>
        <dbReference type="ARBA" id="ARBA00022833"/>
    </source>
</evidence>
<evidence type="ECO:0000256" key="2">
    <source>
        <dbReference type="ARBA" id="ARBA00022723"/>
    </source>
</evidence>
<dbReference type="GO" id="GO:0005634">
    <property type="term" value="C:nucleus"/>
    <property type="evidence" value="ECO:0007669"/>
    <property type="project" value="UniProtKB-SubCell"/>
</dbReference>
<evidence type="ECO:0000259" key="8">
    <source>
        <dbReference type="PROSITE" id="PS50808"/>
    </source>
</evidence>
<keyword evidence="2" id="KW-0479">Metal-binding</keyword>
<dbReference type="PANTHER" id="PTHR23215">
    <property type="entry name" value="ZINC FINGER PROTEIN 207"/>
    <property type="match status" value="1"/>
</dbReference>
<dbReference type="PANTHER" id="PTHR23215:SF0">
    <property type="entry name" value="BUB3-INTERACTING AND GLEBS MOTIF-CONTAINING PROTEIN ZNF207"/>
    <property type="match status" value="1"/>
</dbReference>
<sequence>MVRKKKKAGQEEQKPWCFYCDRQFNDESILIQHQKSRHFKCSQCHKKLNTAQGLAIHCIQVHKLAVDAVPNAKPGREAMDKEIFGMAGVPSGMEPGAALPDDGGEGDEPPAKMARLDSGTDSASMASAGSGNPHHAAQGPYSAAPYYNPPAIPIPAYGYPGYPPFGIRPSPGFPPHPHGIPYPGHPGYPPGQAFPPPYGSAPMAPPSYPPFGSQPPAASAPITSLPPAAASGGAAAALFPISGAPAASVQPPAAAPLQQLLPAAATRPPPTVQPPPAMPGLFPIAQPVRQPPPVGLQAPPFQGSTSCPLASEQASQQLPAAAASTPGKVPPEMGFVWDDDSISMEEQRASSQKYASLKPAAANGSQKPQPASGQWSTC</sequence>
<keyword evidence="10" id="KW-1185">Reference proteome</keyword>
<organism evidence="9 10">
    <name type="scientific">Apatococcus fuscideae</name>
    <dbReference type="NCBI Taxonomy" id="2026836"/>
    <lineage>
        <taxon>Eukaryota</taxon>
        <taxon>Viridiplantae</taxon>
        <taxon>Chlorophyta</taxon>
        <taxon>core chlorophytes</taxon>
        <taxon>Trebouxiophyceae</taxon>
        <taxon>Chlorellales</taxon>
        <taxon>Chlorellaceae</taxon>
        <taxon>Apatococcus</taxon>
    </lineage>
</organism>
<dbReference type="InterPro" id="IPR003656">
    <property type="entry name" value="Znf_BED"/>
</dbReference>
<name>A0AAW1SXA6_9CHLO</name>
<evidence type="ECO:0000256" key="6">
    <source>
        <dbReference type="PROSITE-ProRule" id="PRU00027"/>
    </source>
</evidence>
<feature type="domain" description="BED-type" evidence="8">
    <location>
        <begin position="10"/>
        <end position="69"/>
    </location>
</feature>
<evidence type="ECO:0000313" key="10">
    <source>
        <dbReference type="Proteomes" id="UP001485043"/>
    </source>
</evidence>
<dbReference type="Gene3D" id="3.30.160.60">
    <property type="entry name" value="Classic Zinc Finger"/>
    <property type="match status" value="1"/>
</dbReference>
<dbReference type="SMART" id="SM00355">
    <property type="entry name" value="ZnF_C2H2"/>
    <property type="match status" value="2"/>
</dbReference>
<dbReference type="AlphaFoldDB" id="A0AAW1SXA6"/>
<dbReference type="InterPro" id="IPR013087">
    <property type="entry name" value="Znf_C2H2_type"/>
</dbReference>
<keyword evidence="4" id="KW-0862">Zinc</keyword>
<feature type="region of interest" description="Disordered" evidence="7">
    <location>
        <begin position="285"/>
        <end position="378"/>
    </location>
</feature>